<comment type="caution">
    <text evidence="1">The sequence shown here is derived from an EMBL/GenBank/DDBJ whole genome shotgun (WGS) entry which is preliminary data.</text>
</comment>
<gene>
    <name evidence="1" type="ORF">AC244_27695</name>
</gene>
<accession>A0A0L8BI76</accession>
<dbReference type="OrthoDB" id="7268941at2"/>
<evidence type="ECO:0000313" key="1">
    <source>
        <dbReference type="EMBL" id="KOF14255.1"/>
    </source>
</evidence>
<dbReference type="AlphaFoldDB" id="A0A0L8BI76"/>
<dbReference type="PATRIC" id="fig|106592.7.peg.4339"/>
<dbReference type="Proteomes" id="UP000037425">
    <property type="component" value="Unassembled WGS sequence"/>
</dbReference>
<proteinExistence type="predicted"/>
<name>A0A0L8BI76_ENSAD</name>
<dbReference type="RefSeq" id="WP_053252022.1">
    <property type="nucleotide sequence ID" value="NZ_LGAP01000028.1"/>
</dbReference>
<organism evidence="1 2">
    <name type="scientific">Ensifer adhaerens</name>
    <name type="common">Sinorhizobium morelense</name>
    <dbReference type="NCBI Taxonomy" id="106592"/>
    <lineage>
        <taxon>Bacteria</taxon>
        <taxon>Pseudomonadati</taxon>
        <taxon>Pseudomonadota</taxon>
        <taxon>Alphaproteobacteria</taxon>
        <taxon>Hyphomicrobiales</taxon>
        <taxon>Rhizobiaceae</taxon>
        <taxon>Sinorhizobium/Ensifer group</taxon>
        <taxon>Ensifer</taxon>
    </lineage>
</organism>
<reference evidence="2" key="1">
    <citation type="submission" date="2015-07" db="EMBL/GenBank/DDBJ databases">
        <title>Whole genome sequence of an Ensifer adhaerens strain isolated from a cave pool in the Wind Cave National Park.</title>
        <authorList>
            <person name="Eng W.W.H."/>
            <person name="Gan H.M."/>
            <person name="Barton H.A."/>
            <person name="Savka M.A."/>
        </authorList>
    </citation>
    <scope>NUCLEOTIDE SEQUENCE [LARGE SCALE GENOMIC DNA]</scope>
    <source>
        <strain evidence="2">SD006</strain>
    </source>
</reference>
<evidence type="ECO:0000313" key="2">
    <source>
        <dbReference type="Proteomes" id="UP000037425"/>
    </source>
</evidence>
<protein>
    <submittedName>
        <fullName evidence="1">Uncharacterized protein</fullName>
    </submittedName>
</protein>
<sequence>MTPARFTQCLLTLRWTPINLASALHCNLAWIEAMETGDEKVPAELATWLETLATAHETLGIPVAYRGKGLEPANSRGARR</sequence>
<dbReference type="EMBL" id="LGAP01000028">
    <property type="protein sequence ID" value="KOF14255.1"/>
    <property type="molecule type" value="Genomic_DNA"/>
</dbReference>